<keyword evidence="2" id="KW-1185">Reference proteome</keyword>
<dbReference type="Proteomes" id="UP000664293">
    <property type="component" value="Unassembled WGS sequence"/>
</dbReference>
<evidence type="ECO:0000313" key="2">
    <source>
        <dbReference type="Proteomes" id="UP000664293"/>
    </source>
</evidence>
<protein>
    <recommendedName>
        <fullName evidence="3">Secreted protein</fullName>
    </recommendedName>
</protein>
<evidence type="ECO:0000313" key="1">
    <source>
        <dbReference type="EMBL" id="MBN8429902.1"/>
    </source>
</evidence>
<evidence type="ECO:0008006" key="3">
    <source>
        <dbReference type="Google" id="ProtNLM"/>
    </source>
</evidence>
<name>A0ABS3E3S4_9GAMM</name>
<accession>A0ABS3E3S4</accession>
<gene>
    <name evidence="1" type="ORF">JF535_03450</name>
</gene>
<sequence length="192" mass="20581">MTDLVKVEATTAEQLLQHIEISDEGRPALVPDTAPEVSILRLMEAGCYADAIKLLALGLPKRESVWWACLSTRDIQSPATDENNVKALVATESWVKNPSEERRLICKQLGEVTGHKTPASWAATAASWCHGSLAAPGEPVIEPPSHLYAHAVAGSVILAASLSDPANPEQAFRRYLQQGLNLARGGSGKPEL</sequence>
<dbReference type="EMBL" id="JAEKJR010000001">
    <property type="protein sequence ID" value="MBN8429902.1"/>
    <property type="molecule type" value="Genomic_DNA"/>
</dbReference>
<dbReference type="RefSeq" id="WP_066960591.1">
    <property type="nucleotide sequence ID" value="NZ_JAEKJR010000001.1"/>
</dbReference>
<reference evidence="1 2" key="1">
    <citation type="submission" date="2020-12" db="EMBL/GenBank/DDBJ databases">
        <title>Oil enriched cultivation method for isolating marine PHA-producing bacteria.</title>
        <authorList>
            <person name="Zheng W."/>
            <person name="Yu S."/>
            <person name="Huang Y."/>
        </authorList>
    </citation>
    <scope>NUCLEOTIDE SEQUENCE [LARGE SCALE GENOMIC DNA]</scope>
    <source>
        <strain evidence="1 2">SN0-2</strain>
    </source>
</reference>
<organism evidence="1 2">
    <name type="scientific">Microbulbifer salipaludis</name>
    <dbReference type="NCBI Taxonomy" id="187980"/>
    <lineage>
        <taxon>Bacteria</taxon>
        <taxon>Pseudomonadati</taxon>
        <taxon>Pseudomonadota</taxon>
        <taxon>Gammaproteobacteria</taxon>
        <taxon>Cellvibrionales</taxon>
        <taxon>Microbulbiferaceae</taxon>
        <taxon>Microbulbifer</taxon>
    </lineage>
</organism>
<comment type="caution">
    <text evidence="1">The sequence shown here is derived from an EMBL/GenBank/DDBJ whole genome shotgun (WGS) entry which is preliminary data.</text>
</comment>
<proteinExistence type="predicted"/>
<dbReference type="Pfam" id="PF22011">
    <property type="entry name" value="DUF6931"/>
    <property type="match status" value="1"/>
</dbReference>
<dbReference type="InterPro" id="IPR053855">
    <property type="entry name" value="DUF6931"/>
</dbReference>